<keyword evidence="1" id="KW-0472">Membrane</keyword>
<keyword evidence="1" id="KW-0812">Transmembrane</keyword>
<feature type="transmembrane region" description="Helical" evidence="1">
    <location>
        <begin position="183"/>
        <end position="207"/>
    </location>
</feature>
<feature type="transmembrane region" description="Helical" evidence="1">
    <location>
        <begin position="219"/>
        <end position="244"/>
    </location>
</feature>
<dbReference type="Pfam" id="PF20153">
    <property type="entry name" value="DUF6535"/>
    <property type="match status" value="1"/>
</dbReference>
<organism evidence="3 4">
    <name type="scientific">Amanita thiersii Skay4041</name>
    <dbReference type="NCBI Taxonomy" id="703135"/>
    <lineage>
        <taxon>Eukaryota</taxon>
        <taxon>Fungi</taxon>
        <taxon>Dikarya</taxon>
        <taxon>Basidiomycota</taxon>
        <taxon>Agaricomycotina</taxon>
        <taxon>Agaricomycetes</taxon>
        <taxon>Agaricomycetidae</taxon>
        <taxon>Agaricales</taxon>
        <taxon>Pluteineae</taxon>
        <taxon>Amanitaceae</taxon>
        <taxon>Amanita</taxon>
    </lineage>
</organism>
<gene>
    <name evidence="3" type="ORF">AMATHDRAFT_67872</name>
</gene>
<feature type="domain" description="DUF6535" evidence="2">
    <location>
        <begin position="42"/>
        <end position="215"/>
    </location>
</feature>
<sequence length="620" mass="70896">MESSTSTFSHDFHMPRPFVRTGSVFHQDRPRKFQLTKERDNWEHCLKLVQEYDRDMCQAWKEEIDKLLIFAGLFSAAVTAFASESYKWLQEDQSTTTNQLLAQLVMQMQTNTTINIANTSSFSPSGSAVRTNVFWYLSLTLSLATVLIGILCLQWLREYERSDPAATPQKALALRQMRYEGLIAWKVPSILATLPILLQLSLVLFFAGLLDFLWTLNRAVSIAVTIVVGLLLLFTFSTTLLPAIQSLFPGDMNLKVPQCPYKSPQSWLLYQLIPVLPQRQVVEKFAESSWRDYDNYWLTKRDEAARPPISQKSVSRTKSTDDTLEALLWVHTRFAQSRDAMQTVYFCIKDLPISDVAELVSRRFLSSDPEYQPVAFLFHDQNPAQLVDMMSTMFLMTYRSCHHSIKNHAVETYIHHLYRISDRRSLCINFPSWSQGIMPELQVQLFEAVASALTRNVLPTSHVTEALHLIGEYISGAEEVEDTSMLYPLAAQVFRAVGNWISQPYSDPGLSRYHELQRRLHASMLGLEHVAYLPRSKRNTQGTVVPKRASVFMYELEVSKDIKMQFWPHFVGIVRLINKYVQGGGDLAKGFLRGKAYSLDSWSRILTVADEVDALLDSQS</sequence>
<feature type="transmembrane region" description="Helical" evidence="1">
    <location>
        <begin position="133"/>
        <end position="153"/>
    </location>
</feature>
<dbReference type="OrthoDB" id="3235960at2759"/>
<accession>A0A2A9NI00</accession>
<keyword evidence="4" id="KW-1185">Reference proteome</keyword>
<dbReference type="AlphaFoldDB" id="A0A2A9NI00"/>
<name>A0A2A9NI00_9AGAR</name>
<evidence type="ECO:0000259" key="2">
    <source>
        <dbReference type="Pfam" id="PF20153"/>
    </source>
</evidence>
<protein>
    <recommendedName>
        <fullName evidence="2">DUF6535 domain-containing protein</fullName>
    </recommendedName>
</protein>
<dbReference type="Proteomes" id="UP000242287">
    <property type="component" value="Unassembled WGS sequence"/>
</dbReference>
<evidence type="ECO:0000313" key="3">
    <source>
        <dbReference type="EMBL" id="PFH47376.1"/>
    </source>
</evidence>
<reference evidence="3 4" key="1">
    <citation type="submission" date="2014-02" db="EMBL/GenBank/DDBJ databases">
        <title>Transposable element dynamics among asymbiotic and ectomycorrhizal Amanita fungi.</title>
        <authorList>
            <consortium name="DOE Joint Genome Institute"/>
            <person name="Hess J."/>
            <person name="Skrede I."/>
            <person name="Wolfe B."/>
            <person name="LaButti K."/>
            <person name="Ohm R.A."/>
            <person name="Grigoriev I.V."/>
            <person name="Pringle A."/>
        </authorList>
    </citation>
    <scope>NUCLEOTIDE SEQUENCE [LARGE SCALE GENOMIC DNA]</scope>
    <source>
        <strain evidence="3 4">SKay4041</strain>
    </source>
</reference>
<dbReference type="EMBL" id="KZ302115">
    <property type="protein sequence ID" value="PFH47376.1"/>
    <property type="molecule type" value="Genomic_DNA"/>
</dbReference>
<keyword evidence="1" id="KW-1133">Transmembrane helix</keyword>
<proteinExistence type="predicted"/>
<dbReference type="InterPro" id="IPR045338">
    <property type="entry name" value="DUF6535"/>
</dbReference>
<dbReference type="STRING" id="703135.A0A2A9NI00"/>
<evidence type="ECO:0000313" key="4">
    <source>
        <dbReference type="Proteomes" id="UP000242287"/>
    </source>
</evidence>
<evidence type="ECO:0000256" key="1">
    <source>
        <dbReference type="SAM" id="Phobius"/>
    </source>
</evidence>